<organism evidence="1 2">
    <name type="scientific">Winogradskya humida</name>
    <dbReference type="NCBI Taxonomy" id="113566"/>
    <lineage>
        <taxon>Bacteria</taxon>
        <taxon>Bacillati</taxon>
        <taxon>Actinomycetota</taxon>
        <taxon>Actinomycetes</taxon>
        <taxon>Micromonosporales</taxon>
        <taxon>Micromonosporaceae</taxon>
        <taxon>Winogradskya</taxon>
    </lineage>
</organism>
<reference evidence="1 2" key="1">
    <citation type="submission" date="2021-01" db="EMBL/GenBank/DDBJ databases">
        <title>Whole genome shotgun sequence of Actinoplanes humidus NBRC 14915.</title>
        <authorList>
            <person name="Komaki H."/>
            <person name="Tamura T."/>
        </authorList>
    </citation>
    <scope>NUCLEOTIDE SEQUENCE [LARGE SCALE GENOMIC DNA]</scope>
    <source>
        <strain evidence="1 2">NBRC 14915</strain>
    </source>
</reference>
<dbReference type="RefSeq" id="WP_203843413.1">
    <property type="nucleotide sequence ID" value="NZ_BAAATV010000036.1"/>
</dbReference>
<accession>A0ABQ4A6N2</accession>
<proteinExistence type="predicted"/>
<dbReference type="EMBL" id="BOMN01000145">
    <property type="protein sequence ID" value="GIE26510.1"/>
    <property type="molecule type" value="Genomic_DNA"/>
</dbReference>
<evidence type="ECO:0000313" key="1">
    <source>
        <dbReference type="EMBL" id="GIE26510.1"/>
    </source>
</evidence>
<evidence type="ECO:0000313" key="2">
    <source>
        <dbReference type="Proteomes" id="UP000603200"/>
    </source>
</evidence>
<keyword evidence="2" id="KW-1185">Reference proteome</keyword>
<gene>
    <name evidence="1" type="ORF">Ahu01nite_096120</name>
</gene>
<dbReference type="Proteomes" id="UP000603200">
    <property type="component" value="Unassembled WGS sequence"/>
</dbReference>
<comment type="caution">
    <text evidence="1">The sequence shown here is derived from an EMBL/GenBank/DDBJ whole genome shotgun (WGS) entry which is preliminary data.</text>
</comment>
<protein>
    <submittedName>
        <fullName evidence="1">Uncharacterized protein</fullName>
    </submittedName>
</protein>
<name>A0ABQ4A6N2_9ACTN</name>
<sequence>MTDSLDEQTRPARWSRFWRRVMTIWSRFLGFLRGPAPAPQLRVRLLERRSITPITVPARGFAFNFQVHGVFVWESDDMARIEELREMVDHFLPYAHHHLKVAATGPARQVEPHRGEEFEALLRRTLDEFVQWTYLRRGLRVTCRPEIRVQLDERVRQHIRPYWEQLITLDYERDLADRRARHTDGISKQWSVILDQLLSGPAPDGAASMTDEQLAHVVKGLLAERAAADQLLADGLAGLDPQNEYEREGYFDLLSERRSRRAAG</sequence>